<evidence type="ECO:0000313" key="4">
    <source>
        <dbReference type="EMBL" id="DAE30639.1"/>
    </source>
</evidence>
<evidence type="ECO:0000256" key="1">
    <source>
        <dbReference type="ARBA" id="ARBA00022679"/>
    </source>
</evidence>
<proteinExistence type="predicted"/>
<dbReference type="SUPFAM" id="SSF81301">
    <property type="entry name" value="Nucleotidyltransferase"/>
    <property type="match status" value="1"/>
</dbReference>
<sequence>MILENYLKMEMFKFYEVGGKVRDELLGLTNKDIDYVAVPCEEALKENLTTCDMFQLLWEHLIAEKFEIFLVTPDCYTIRARFPEGYKYQGVADFVMARKEVGYIPGTRTPIVEPGNLYDDLLRRDFTVNALAKDPDTGEIIDYFGGLKDIKEKLLRTPLPPIITFDDDPLRILRGIRFSITKRLRVSEDMWQAMKAYDYLDKMPVVSEERIREELTKCFKCNSSLTLGWLSELTDLRDYIFKNTNLWLKPTSEK</sequence>
<dbReference type="GO" id="GO:0016779">
    <property type="term" value="F:nucleotidyltransferase activity"/>
    <property type="evidence" value="ECO:0007669"/>
    <property type="project" value="InterPro"/>
</dbReference>
<dbReference type="Gene3D" id="3.30.460.10">
    <property type="entry name" value="Beta Polymerase, domain 2"/>
    <property type="match status" value="1"/>
</dbReference>
<evidence type="ECO:0000259" key="3">
    <source>
        <dbReference type="Pfam" id="PF01743"/>
    </source>
</evidence>
<dbReference type="InterPro" id="IPR002646">
    <property type="entry name" value="PolA_pol_head_dom"/>
</dbReference>
<dbReference type="GO" id="GO:0001680">
    <property type="term" value="P:tRNA 3'-terminal CCA addition"/>
    <property type="evidence" value="ECO:0007669"/>
    <property type="project" value="TreeGrafter"/>
</dbReference>
<protein>
    <submittedName>
        <fullName evidence="4">tRNA nucleotidyltransferase/poly(A) polymerase</fullName>
    </submittedName>
</protein>
<keyword evidence="2" id="KW-0694">RNA-binding</keyword>
<keyword evidence="1" id="KW-0808">Transferase</keyword>
<feature type="domain" description="Poly A polymerase head" evidence="3">
    <location>
        <begin position="15"/>
        <end position="156"/>
    </location>
</feature>
<dbReference type="EMBL" id="BK059105">
    <property type="protein sequence ID" value="DAE30639.1"/>
    <property type="molecule type" value="Genomic_DNA"/>
</dbReference>
<evidence type="ECO:0000256" key="2">
    <source>
        <dbReference type="ARBA" id="ARBA00022884"/>
    </source>
</evidence>
<organism evidence="4">
    <name type="scientific">virus sp. ctML55</name>
    <dbReference type="NCBI Taxonomy" id="2827627"/>
    <lineage>
        <taxon>Viruses</taxon>
    </lineage>
</organism>
<reference evidence="4" key="1">
    <citation type="journal article" date="2021" name="Proc. Natl. Acad. Sci. U.S.A.">
        <title>A Catalog of Tens of Thousands of Viruses from Human Metagenomes Reveals Hidden Associations with Chronic Diseases.</title>
        <authorList>
            <person name="Tisza M.J."/>
            <person name="Buck C.B."/>
        </authorList>
    </citation>
    <scope>NUCLEOTIDE SEQUENCE</scope>
    <source>
        <strain evidence="4">CtML55</strain>
    </source>
</reference>
<dbReference type="InterPro" id="IPR043519">
    <property type="entry name" value="NT_sf"/>
</dbReference>
<dbReference type="GO" id="GO:0003723">
    <property type="term" value="F:RNA binding"/>
    <property type="evidence" value="ECO:0007669"/>
    <property type="project" value="UniProtKB-KW"/>
</dbReference>
<accession>A0A8S5RGY4</accession>
<dbReference type="Gene3D" id="1.10.3090.10">
    <property type="entry name" value="cca-adding enzyme, domain 2"/>
    <property type="match status" value="1"/>
</dbReference>
<name>A0A8S5RGY4_9VIRU</name>
<dbReference type="Pfam" id="PF01743">
    <property type="entry name" value="PolyA_pol"/>
    <property type="match status" value="1"/>
</dbReference>
<dbReference type="CDD" id="cd05398">
    <property type="entry name" value="NT_ClassII-CCAase"/>
    <property type="match status" value="1"/>
</dbReference>
<dbReference type="PANTHER" id="PTHR13734">
    <property type="entry name" value="TRNA-NUCLEOTIDYLTRANSFERASE"/>
    <property type="match status" value="1"/>
</dbReference>
<dbReference type="SUPFAM" id="SSF81891">
    <property type="entry name" value="Poly A polymerase C-terminal region-like"/>
    <property type="match status" value="1"/>
</dbReference>
<dbReference type="PANTHER" id="PTHR13734:SF5">
    <property type="entry name" value="CCA TRNA NUCLEOTIDYLTRANSFERASE, MITOCHONDRIAL"/>
    <property type="match status" value="1"/>
</dbReference>